<feature type="transmembrane region" description="Helical" evidence="1">
    <location>
        <begin position="50"/>
        <end position="72"/>
    </location>
</feature>
<reference evidence="2 3" key="2">
    <citation type="submission" date="2018-11" db="EMBL/GenBank/DDBJ databases">
        <authorList>
            <consortium name="Pathogen Informatics"/>
        </authorList>
    </citation>
    <scope>NUCLEOTIDE SEQUENCE [LARGE SCALE GENOMIC DNA]</scope>
</reference>
<sequence length="78" mass="8931">MSNPSCAFECSPPPPYVIPIDETVQRINARSLKSNELKMEWIPITKVGLLIKYISTILDTLVSFKLFFVVALDRLDRF</sequence>
<dbReference type="WBParaSite" id="NBR_0000286501-mRNA-1">
    <property type="protein sequence ID" value="NBR_0000286501-mRNA-1"/>
    <property type="gene ID" value="NBR_0000286501"/>
</dbReference>
<evidence type="ECO:0000313" key="2">
    <source>
        <dbReference type="EMBL" id="VDL66455.1"/>
    </source>
</evidence>
<keyword evidence="3" id="KW-1185">Reference proteome</keyword>
<protein>
    <submittedName>
        <fullName evidence="2 4">Uncharacterized protein</fullName>
    </submittedName>
</protein>
<dbReference type="AlphaFoldDB" id="A0A0N4XK13"/>
<dbReference type="EMBL" id="UYSL01003717">
    <property type="protein sequence ID" value="VDL66455.1"/>
    <property type="molecule type" value="Genomic_DNA"/>
</dbReference>
<reference evidence="4" key="1">
    <citation type="submission" date="2017-02" db="UniProtKB">
        <authorList>
            <consortium name="WormBaseParasite"/>
        </authorList>
    </citation>
    <scope>IDENTIFICATION</scope>
</reference>
<organism evidence="4">
    <name type="scientific">Nippostrongylus brasiliensis</name>
    <name type="common">Rat hookworm</name>
    <dbReference type="NCBI Taxonomy" id="27835"/>
    <lineage>
        <taxon>Eukaryota</taxon>
        <taxon>Metazoa</taxon>
        <taxon>Ecdysozoa</taxon>
        <taxon>Nematoda</taxon>
        <taxon>Chromadorea</taxon>
        <taxon>Rhabditida</taxon>
        <taxon>Rhabditina</taxon>
        <taxon>Rhabditomorpha</taxon>
        <taxon>Strongyloidea</taxon>
        <taxon>Heligmosomidae</taxon>
        <taxon>Nippostrongylus</taxon>
    </lineage>
</organism>
<keyword evidence="1" id="KW-0472">Membrane</keyword>
<accession>A0A0N4XK13</accession>
<dbReference type="Proteomes" id="UP000271162">
    <property type="component" value="Unassembled WGS sequence"/>
</dbReference>
<name>A0A0N4XK13_NIPBR</name>
<gene>
    <name evidence="2" type="ORF">NBR_LOCUS2866</name>
</gene>
<evidence type="ECO:0000313" key="4">
    <source>
        <dbReference type="WBParaSite" id="NBR_0000286501-mRNA-1"/>
    </source>
</evidence>
<keyword evidence="1" id="KW-1133">Transmembrane helix</keyword>
<keyword evidence="1" id="KW-0812">Transmembrane</keyword>
<evidence type="ECO:0000256" key="1">
    <source>
        <dbReference type="SAM" id="Phobius"/>
    </source>
</evidence>
<proteinExistence type="predicted"/>
<evidence type="ECO:0000313" key="3">
    <source>
        <dbReference type="Proteomes" id="UP000271162"/>
    </source>
</evidence>